<dbReference type="STRING" id="185007.SAMN02910350_01530"/>
<dbReference type="SUPFAM" id="SSF51445">
    <property type="entry name" value="(Trans)glycosidases"/>
    <property type="match status" value="1"/>
</dbReference>
<dbReference type="InterPro" id="IPR017853">
    <property type="entry name" value="GH"/>
</dbReference>
<gene>
    <name evidence="3" type="ORF">SAMN02745725_01959</name>
</gene>
<dbReference type="InterPro" id="IPR001223">
    <property type="entry name" value="Glyco_hydro18_cat"/>
</dbReference>
<dbReference type="AlphaFoldDB" id="A0A1M6H9C8"/>
<dbReference type="OrthoDB" id="9775889at2"/>
<keyword evidence="4" id="KW-1185">Reference proteome</keyword>
<dbReference type="SMART" id="SM00636">
    <property type="entry name" value="Glyco_18"/>
    <property type="match status" value="1"/>
</dbReference>
<feature type="transmembrane region" description="Helical" evidence="1">
    <location>
        <begin position="16"/>
        <end position="36"/>
    </location>
</feature>
<reference evidence="3 4" key="1">
    <citation type="submission" date="2016-11" db="EMBL/GenBank/DDBJ databases">
        <authorList>
            <person name="Jaros S."/>
            <person name="Januszkiewicz K."/>
            <person name="Wedrychowicz H."/>
        </authorList>
    </citation>
    <scope>NUCLEOTIDE SEQUENCE [LARGE SCALE GENOMIC DNA]</scope>
    <source>
        <strain evidence="3 4">DSM 14809</strain>
    </source>
</reference>
<dbReference type="GO" id="GO:0008061">
    <property type="term" value="F:chitin binding"/>
    <property type="evidence" value="ECO:0007669"/>
    <property type="project" value="InterPro"/>
</dbReference>
<keyword evidence="1" id="KW-0812">Transmembrane</keyword>
<dbReference type="Proteomes" id="UP000184185">
    <property type="component" value="Unassembled WGS sequence"/>
</dbReference>
<name>A0A1M6H9C8_PSEXY</name>
<keyword evidence="1" id="KW-1133">Transmembrane helix</keyword>
<sequence length="576" mass="63866">MSYRKRKRRRGIPRGYVYIVVAVLAMVLLVGGIAYIKKYAPTKEHMDLAEYFKVYHENEAAVVLNGEFQSVSEDDAYGYAIVKDGQPYLEIGFLKDHLDDGFVYDSTEVTLRYATDIEVYTATVGNNDYFIDKSNNSLGHPAVVAQDGTVYVAVDYINLLIGEGNIDYFDNPDRVFVNTYGTKYDIGIVSRKAQIRKLNGPKSPVLEDLKKGDQIYVLRDTGKWSYVFSDNGVCGYIKNRAFEISGNVDYNVGDEREYKHISVGKDIALLWHQVTSHAANGDIANVLANSGNVNVISPTWFHLSDNKGGIASIASSNYVSICHANNVQVWGLVSNLEDSSVDTTTVLNTTSARDNLVNNLIAQAITHDLDGINVDIEQLAAEAGDGYIQFIKELSIKCEKNDIILSVDNYVPTASSGVYNRSVQAKYADYVVIMGYDEHYGGSEEAGSVASLGWVEEGVKATLDEVPAEQVILGMPFYCRVWEVKEDGSVSSTAYGMNAIQSYLRTNGVSTAWDDNAGQYYGEYTSGNVTYKIWVEDETSIEEKLKVMDKYNLAGGAFWKKGFDSTGVWNIIAKYF</sequence>
<dbReference type="Gene3D" id="3.10.50.10">
    <property type="match status" value="1"/>
</dbReference>
<proteinExistence type="predicted"/>
<dbReference type="Gene3D" id="3.20.20.80">
    <property type="entry name" value="Glycosidases"/>
    <property type="match status" value="1"/>
</dbReference>
<dbReference type="EMBL" id="FQYQ01000012">
    <property type="protein sequence ID" value="SHJ18842.1"/>
    <property type="molecule type" value="Genomic_DNA"/>
</dbReference>
<feature type="domain" description="GH18" evidence="2">
    <location>
        <begin position="265"/>
        <end position="576"/>
    </location>
</feature>
<dbReference type="GO" id="GO:0005975">
    <property type="term" value="P:carbohydrate metabolic process"/>
    <property type="evidence" value="ECO:0007669"/>
    <property type="project" value="InterPro"/>
</dbReference>
<dbReference type="RefSeq" id="WP_072916986.1">
    <property type="nucleotide sequence ID" value="NZ_FQYQ01000012.1"/>
</dbReference>
<dbReference type="InterPro" id="IPR011583">
    <property type="entry name" value="Chitinase_II/V-like_cat"/>
</dbReference>
<evidence type="ECO:0000259" key="2">
    <source>
        <dbReference type="PROSITE" id="PS51910"/>
    </source>
</evidence>
<keyword evidence="1" id="KW-0472">Membrane</keyword>
<organism evidence="3 4">
    <name type="scientific">Pseudobutyrivibrio xylanivorans DSM 14809</name>
    <dbReference type="NCBI Taxonomy" id="1123012"/>
    <lineage>
        <taxon>Bacteria</taxon>
        <taxon>Bacillati</taxon>
        <taxon>Bacillota</taxon>
        <taxon>Clostridia</taxon>
        <taxon>Lachnospirales</taxon>
        <taxon>Lachnospiraceae</taxon>
        <taxon>Pseudobutyrivibrio</taxon>
    </lineage>
</organism>
<evidence type="ECO:0000313" key="3">
    <source>
        <dbReference type="EMBL" id="SHJ18842.1"/>
    </source>
</evidence>
<evidence type="ECO:0000313" key="4">
    <source>
        <dbReference type="Proteomes" id="UP000184185"/>
    </source>
</evidence>
<dbReference type="Pfam" id="PF00704">
    <property type="entry name" value="Glyco_hydro_18"/>
    <property type="match status" value="1"/>
</dbReference>
<dbReference type="PANTHER" id="PTHR46066">
    <property type="entry name" value="CHITINASE DOMAIN-CONTAINING PROTEIN 1 FAMILY MEMBER"/>
    <property type="match status" value="1"/>
</dbReference>
<accession>A0A1M6H9C8</accession>
<dbReference type="PROSITE" id="PS51910">
    <property type="entry name" value="GH18_2"/>
    <property type="match status" value="1"/>
</dbReference>
<evidence type="ECO:0000256" key="1">
    <source>
        <dbReference type="SAM" id="Phobius"/>
    </source>
</evidence>
<dbReference type="PANTHER" id="PTHR46066:SF2">
    <property type="entry name" value="CHITINASE DOMAIN-CONTAINING PROTEIN 1"/>
    <property type="match status" value="1"/>
</dbReference>
<protein>
    <submittedName>
        <fullName evidence="3">Spore germination protein YaaH</fullName>
    </submittedName>
</protein>
<dbReference type="InterPro" id="IPR029070">
    <property type="entry name" value="Chitinase_insertion_sf"/>
</dbReference>